<dbReference type="Gene3D" id="1.10.10.880">
    <property type="entry name" value="Anti sigma-E protein RseA, N-terminal domain"/>
    <property type="match status" value="1"/>
</dbReference>
<evidence type="ECO:0000313" key="4">
    <source>
        <dbReference type="Proteomes" id="UP000009145"/>
    </source>
</evidence>
<dbReference type="Proteomes" id="UP000009145">
    <property type="component" value="Chromosome"/>
</dbReference>
<protein>
    <submittedName>
        <fullName evidence="3">Anti sigma-E protein RseA</fullName>
    </submittedName>
</protein>
<keyword evidence="4" id="KW-1185">Reference proteome</keyword>
<dbReference type="eggNOG" id="COG3073">
    <property type="taxonomic scope" value="Bacteria"/>
</dbReference>
<organism evidence="3 4">
    <name type="scientific">Methylophaga frappieri (strain ATCC BAA-2434 / DSM 25690 / JAM7)</name>
    <dbReference type="NCBI Taxonomy" id="754477"/>
    <lineage>
        <taxon>Bacteria</taxon>
        <taxon>Pseudomonadati</taxon>
        <taxon>Pseudomonadota</taxon>
        <taxon>Gammaproteobacteria</taxon>
        <taxon>Thiotrichales</taxon>
        <taxon>Piscirickettsiaceae</taxon>
        <taxon>Methylophaga</taxon>
    </lineage>
</organism>
<name>I1YFB0_METFJ</name>
<dbReference type="PATRIC" id="fig|754477.3.peg.423"/>
<reference evidence="3 4" key="1">
    <citation type="journal article" date="2012" name="J. Bacteriol.">
        <title>Complete genome sequences of Methylophaga sp. strain JAM1 and Methylophaga sp. strain JAM7.</title>
        <authorList>
            <person name="Villeneuve C."/>
            <person name="Martineau C."/>
            <person name="Mauffrey F."/>
            <person name="Villemur R."/>
        </authorList>
    </citation>
    <scope>NUCLEOTIDE SEQUENCE [LARGE SCALE GENOMIC DNA]</scope>
    <source>
        <strain evidence="3 4">JAM7</strain>
    </source>
</reference>
<dbReference type="InterPro" id="IPR036147">
    <property type="entry name" value="Anti-sigma_E_RseA_N_sf"/>
</dbReference>
<evidence type="ECO:0000259" key="2">
    <source>
        <dbReference type="Pfam" id="PF03872"/>
    </source>
</evidence>
<sequence length="191" mass="20964">MTVNHREMLSALMDGQLSGDALTEAIELISNDADVKADYLRWQHTRDVMHGYTRGLKQRPVDLTLRLSAQLANEPVYSQSERRHQSNIIRFPAKVWKQAAGLAVAASVGALAVVGVMQPSIQTGFQSMPVAAVESAPQTASTSPVVRVNRWIVEAPEVEDRLNHYLVDHNEYAGGAGMFSYGRVVSYGAEQ</sequence>
<dbReference type="GO" id="GO:0016989">
    <property type="term" value="F:sigma factor antagonist activity"/>
    <property type="evidence" value="ECO:0007669"/>
    <property type="project" value="InterPro"/>
</dbReference>
<dbReference type="Pfam" id="PF03872">
    <property type="entry name" value="RseA_N"/>
    <property type="match status" value="1"/>
</dbReference>
<keyword evidence="1" id="KW-0472">Membrane</keyword>
<dbReference type="PANTHER" id="PTHR38104:SF1">
    <property type="entry name" value="ANTI-SIGMA-E FACTOR RSEA"/>
    <property type="match status" value="1"/>
</dbReference>
<dbReference type="AlphaFoldDB" id="I1YFB0"/>
<dbReference type="SUPFAM" id="SSF89069">
    <property type="entry name" value="N-terminal, cytoplasmic domain of anti-sigmaE factor RseA"/>
    <property type="match status" value="1"/>
</dbReference>
<dbReference type="HOGENOM" id="CLU_081225_1_0_6"/>
<dbReference type="RefSeq" id="WP_014703053.1">
    <property type="nucleotide sequence ID" value="NC_017856.1"/>
</dbReference>
<dbReference type="OrthoDB" id="5298512at2"/>
<gene>
    <name evidence="3" type="ordered locus">Q7C_428</name>
</gene>
<dbReference type="PANTHER" id="PTHR38104">
    <property type="match status" value="1"/>
</dbReference>
<dbReference type="KEGG" id="mec:Q7C_428"/>
<dbReference type="InterPro" id="IPR052383">
    <property type="entry name" value="Anti-sigma-E_RseA-like"/>
</dbReference>
<evidence type="ECO:0000256" key="1">
    <source>
        <dbReference type="SAM" id="Phobius"/>
    </source>
</evidence>
<keyword evidence="1" id="KW-1133">Transmembrane helix</keyword>
<dbReference type="EMBL" id="CP003380">
    <property type="protein sequence ID" value="AFJ01603.1"/>
    <property type="molecule type" value="Genomic_DNA"/>
</dbReference>
<proteinExistence type="predicted"/>
<evidence type="ECO:0000313" key="3">
    <source>
        <dbReference type="EMBL" id="AFJ01603.1"/>
    </source>
</evidence>
<accession>I1YFB0</accession>
<dbReference type="InterPro" id="IPR005572">
    <property type="entry name" value="Anti-sigma_E_RseA_N"/>
</dbReference>
<keyword evidence="1" id="KW-0812">Transmembrane</keyword>
<dbReference type="CDD" id="cd16328">
    <property type="entry name" value="RseA_N"/>
    <property type="match status" value="1"/>
</dbReference>
<feature type="transmembrane region" description="Helical" evidence="1">
    <location>
        <begin position="99"/>
        <end position="117"/>
    </location>
</feature>
<dbReference type="STRING" id="754477.Q7C_428"/>
<feature type="domain" description="Anti sigma-E protein RseA N-terminal" evidence="2">
    <location>
        <begin position="6"/>
        <end position="83"/>
    </location>
</feature>